<accession>H3DGU0</accession>
<keyword evidence="10" id="KW-1185">Reference proteome</keyword>
<dbReference type="InterPro" id="IPR022684">
    <property type="entry name" value="Calpain_cysteine_protease"/>
</dbReference>
<dbReference type="InParanoid" id="H3DGU0"/>
<dbReference type="STRING" id="99883.ENSTNIP00000019734"/>
<reference evidence="10" key="1">
    <citation type="journal article" date="2004" name="Nature">
        <title>Genome duplication in the teleost fish Tetraodon nigroviridis reveals the early vertebrate proto-karyotype.</title>
        <authorList>
            <person name="Jaillon O."/>
            <person name="Aury J.-M."/>
            <person name="Brunet F."/>
            <person name="Petit J.-L."/>
            <person name="Stange-Thomann N."/>
            <person name="Mauceli E."/>
            <person name="Bouneau L."/>
            <person name="Fischer C."/>
            <person name="Ozouf-Costaz C."/>
            <person name="Bernot A."/>
            <person name="Nicaud S."/>
            <person name="Jaffe D."/>
            <person name="Fisher S."/>
            <person name="Lutfalla G."/>
            <person name="Dossat C."/>
            <person name="Segurens B."/>
            <person name="Dasilva C."/>
            <person name="Salanoubat M."/>
            <person name="Levy M."/>
            <person name="Boudet N."/>
            <person name="Castellano S."/>
            <person name="Anthouard V."/>
            <person name="Jubin C."/>
            <person name="Castelli V."/>
            <person name="Katinka M."/>
            <person name="Vacherie B."/>
            <person name="Biemont C."/>
            <person name="Skalli Z."/>
            <person name="Cattolico L."/>
            <person name="Poulain J."/>
            <person name="De Berardinis V."/>
            <person name="Cruaud C."/>
            <person name="Duprat S."/>
            <person name="Brottier P."/>
            <person name="Coutanceau J.-P."/>
            <person name="Gouzy J."/>
            <person name="Parra G."/>
            <person name="Lardier G."/>
            <person name="Chapple C."/>
            <person name="McKernan K.J."/>
            <person name="McEwan P."/>
            <person name="Bosak S."/>
            <person name="Kellis M."/>
            <person name="Volff J.-N."/>
            <person name="Guigo R."/>
            <person name="Zody M.C."/>
            <person name="Mesirov J."/>
            <person name="Lindblad-Toh K."/>
            <person name="Birren B."/>
            <person name="Nusbaum C."/>
            <person name="Kahn D."/>
            <person name="Robinson-Rechavi M."/>
            <person name="Laudet V."/>
            <person name="Schachter V."/>
            <person name="Quetier F."/>
            <person name="Saurin W."/>
            <person name="Scarpelli C."/>
            <person name="Wincker P."/>
            <person name="Lander E.S."/>
            <person name="Weissenbach J."/>
            <person name="Roest Crollius H."/>
        </authorList>
    </citation>
    <scope>NUCLEOTIDE SEQUENCE [LARGE SCALE GENOMIC DNA]</scope>
</reference>
<dbReference type="PROSITE" id="PS00139">
    <property type="entry name" value="THIOL_PROTEASE_CYS"/>
    <property type="match status" value="1"/>
</dbReference>
<keyword evidence="2" id="KW-0645">Protease</keyword>
<evidence type="ECO:0000259" key="8">
    <source>
        <dbReference type="PROSITE" id="PS50203"/>
    </source>
</evidence>
<evidence type="ECO:0000256" key="3">
    <source>
        <dbReference type="ARBA" id="ARBA00022801"/>
    </source>
</evidence>
<evidence type="ECO:0000256" key="4">
    <source>
        <dbReference type="ARBA" id="ARBA00022807"/>
    </source>
</evidence>
<evidence type="ECO:0000313" key="10">
    <source>
        <dbReference type="Proteomes" id="UP000007303"/>
    </source>
</evidence>
<dbReference type="AlphaFoldDB" id="H3DGU0"/>
<organism evidence="9 10">
    <name type="scientific">Tetraodon nigroviridis</name>
    <name type="common">Spotted green pufferfish</name>
    <name type="synonym">Chelonodon nigroviridis</name>
    <dbReference type="NCBI Taxonomy" id="99883"/>
    <lineage>
        <taxon>Eukaryota</taxon>
        <taxon>Metazoa</taxon>
        <taxon>Chordata</taxon>
        <taxon>Craniata</taxon>
        <taxon>Vertebrata</taxon>
        <taxon>Euteleostomi</taxon>
        <taxon>Actinopterygii</taxon>
        <taxon>Neopterygii</taxon>
        <taxon>Teleostei</taxon>
        <taxon>Neoteleostei</taxon>
        <taxon>Acanthomorphata</taxon>
        <taxon>Eupercaria</taxon>
        <taxon>Tetraodontiformes</taxon>
        <taxon>Tetradontoidea</taxon>
        <taxon>Tetraodontidae</taxon>
        <taxon>Tetraodon</taxon>
    </lineage>
</organism>
<feature type="region of interest" description="Disordered" evidence="7">
    <location>
        <begin position="1"/>
        <end position="20"/>
    </location>
</feature>
<dbReference type="Ensembl" id="ENSTNIT00000019964.1">
    <property type="protein sequence ID" value="ENSTNIP00000019734.1"/>
    <property type="gene ID" value="ENSTNIG00000016628.1"/>
</dbReference>
<dbReference type="PANTHER" id="PTHR10183:SF409">
    <property type="entry name" value="CALPAIN-8"/>
    <property type="match status" value="1"/>
</dbReference>
<reference evidence="9" key="3">
    <citation type="submission" date="2025-09" db="UniProtKB">
        <authorList>
            <consortium name="Ensembl"/>
        </authorList>
    </citation>
    <scope>IDENTIFICATION</scope>
</reference>
<dbReference type="Proteomes" id="UP000007303">
    <property type="component" value="Unassembled WGS sequence"/>
</dbReference>
<dbReference type="PRINTS" id="PR00704">
    <property type="entry name" value="CALPAIN"/>
</dbReference>
<proteinExistence type="inferred from homology"/>
<dbReference type="HOGENOM" id="CLU_139490_0_0_1"/>
<evidence type="ECO:0000256" key="2">
    <source>
        <dbReference type="ARBA" id="ARBA00022670"/>
    </source>
</evidence>
<dbReference type="GO" id="GO:0005737">
    <property type="term" value="C:cytoplasm"/>
    <property type="evidence" value="ECO:0007669"/>
    <property type="project" value="TreeGrafter"/>
</dbReference>
<dbReference type="InterPro" id="IPR000169">
    <property type="entry name" value="Pept_cys_AS"/>
</dbReference>
<protein>
    <recommendedName>
        <fullName evidence="8">Calpain catalytic domain-containing protein</fullName>
    </recommendedName>
</protein>
<evidence type="ECO:0000256" key="6">
    <source>
        <dbReference type="PROSITE-ProRule" id="PRU00239"/>
    </source>
</evidence>
<feature type="active site" evidence="5">
    <location>
        <position position="105"/>
    </location>
</feature>
<dbReference type="GO" id="GO:0004198">
    <property type="term" value="F:calcium-dependent cysteine-type endopeptidase activity"/>
    <property type="evidence" value="ECO:0007669"/>
    <property type="project" value="InterPro"/>
</dbReference>
<dbReference type="GO" id="GO:0006508">
    <property type="term" value="P:proteolysis"/>
    <property type="evidence" value="ECO:0007669"/>
    <property type="project" value="UniProtKB-KW"/>
</dbReference>
<feature type="domain" description="Calpain catalytic" evidence="8">
    <location>
        <begin position="45"/>
        <end position="155"/>
    </location>
</feature>
<dbReference type="PROSITE" id="PS50203">
    <property type="entry name" value="CALPAIN_CAT"/>
    <property type="match status" value="1"/>
</dbReference>
<dbReference type="OMA" id="QESWHIR"/>
<dbReference type="SMART" id="SM00230">
    <property type="entry name" value="CysPc"/>
    <property type="match status" value="1"/>
</dbReference>
<comment type="caution">
    <text evidence="6">Lacks conserved residue(s) required for the propagation of feature annotation.</text>
</comment>
<sequence length="155" mass="17458">MTSRADRLARQQQREQGFGSNTQAVKFSGQDYEALRKECLRSRSLFEDQCFPAGSRSLGYQELGPYSAKTRGVVWKRPKELCPDPKFIDGGATRTDICQGVLGDCWLLAAIASLTLDQRILARVVPPDQTFAEDYAGIFHFQFWQFGEWLEVVGG</sequence>
<dbReference type="InterPro" id="IPR038765">
    <property type="entry name" value="Papain-like_cys_pep_sf"/>
</dbReference>
<evidence type="ECO:0000313" key="9">
    <source>
        <dbReference type="Ensembl" id="ENSTNIP00000019734.1"/>
    </source>
</evidence>
<dbReference type="InterPro" id="IPR001300">
    <property type="entry name" value="Peptidase_C2_calpain_cat"/>
</dbReference>
<evidence type="ECO:0000256" key="1">
    <source>
        <dbReference type="ARBA" id="ARBA00007623"/>
    </source>
</evidence>
<name>H3DGU0_TETNG</name>
<evidence type="ECO:0000256" key="5">
    <source>
        <dbReference type="PIRSR" id="PIRSR622684-1"/>
    </source>
</evidence>
<dbReference type="SUPFAM" id="SSF54001">
    <property type="entry name" value="Cysteine proteinases"/>
    <property type="match status" value="1"/>
</dbReference>
<keyword evidence="4" id="KW-0788">Thiol protease</keyword>
<comment type="similarity">
    <text evidence="1">Belongs to the peptidase C2 family.</text>
</comment>
<keyword evidence="3" id="KW-0378">Hydrolase</keyword>
<dbReference type="PANTHER" id="PTHR10183">
    <property type="entry name" value="CALPAIN"/>
    <property type="match status" value="1"/>
</dbReference>
<dbReference type="GeneTree" id="ENSGT00940000154784"/>
<dbReference type="Pfam" id="PF00648">
    <property type="entry name" value="Peptidase_C2"/>
    <property type="match status" value="1"/>
</dbReference>
<reference evidence="9" key="2">
    <citation type="submission" date="2025-08" db="UniProtKB">
        <authorList>
            <consortium name="Ensembl"/>
        </authorList>
    </citation>
    <scope>IDENTIFICATION</scope>
</reference>
<feature type="compositionally biased region" description="Basic and acidic residues" evidence="7">
    <location>
        <begin position="1"/>
        <end position="13"/>
    </location>
</feature>
<evidence type="ECO:0000256" key="7">
    <source>
        <dbReference type="SAM" id="MobiDB-lite"/>
    </source>
</evidence>